<sequence length="118" mass="13363">MQRKRPPLIRPVIHTNQRDAPHHLPLCTQVYYIPARIAPERLSAGTIALVRAKKRIAAAAKWQLDCLRPVLDSHSLSLLLHNGVLTVQSISAPGRGRTPEFRLWDLSRVCCKDVKVCW</sequence>
<comment type="caution">
    <text evidence="1">The sequence shown here is derived from an EMBL/GenBank/DDBJ whole genome shotgun (WGS) entry which is preliminary data.</text>
</comment>
<accession>A0A8X7BQW0</accession>
<dbReference type="AlphaFoldDB" id="A0A8X7BQW0"/>
<protein>
    <submittedName>
        <fullName evidence="1">Uncharacterized protein</fullName>
    </submittedName>
</protein>
<reference evidence="1" key="1">
    <citation type="submission" date="2020-08" db="EMBL/GenBank/DDBJ databases">
        <title>Multicomponent nature underlies the extraordinary mechanical properties of spider dragline silk.</title>
        <authorList>
            <person name="Kono N."/>
            <person name="Nakamura H."/>
            <person name="Mori M."/>
            <person name="Yoshida Y."/>
            <person name="Ohtoshi R."/>
            <person name="Malay A.D."/>
            <person name="Moran D.A.P."/>
            <person name="Tomita M."/>
            <person name="Numata K."/>
            <person name="Arakawa K."/>
        </authorList>
    </citation>
    <scope>NUCLEOTIDE SEQUENCE</scope>
</reference>
<evidence type="ECO:0000313" key="2">
    <source>
        <dbReference type="Proteomes" id="UP000886998"/>
    </source>
</evidence>
<evidence type="ECO:0000313" key="1">
    <source>
        <dbReference type="EMBL" id="GFY38884.1"/>
    </source>
</evidence>
<gene>
    <name evidence="1" type="ORF">TNIN_531</name>
</gene>
<proteinExistence type="predicted"/>
<name>A0A8X7BQW0_9ARAC</name>
<keyword evidence="2" id="KW-1185">Reference proteome</keyword>
<dbReference type="Proteomes" id="UP000886998">
    <property type="component" value="Unassembled WGS sequence"/>
</dbReference>
<organism evidence="1 2">
    <name type="scientific">Trichonephila inaurata madagascariensis</name>
    <dbReference type="NCBI Taxonomy" id="2747483"/>
    <lineage>
        <taxon>Eukaryota</taxon>
        <taxon>Metazoa</taxon>
        <taxon>Ecdysozoa</taxon>
        <taxon>Arthropoda</taxon>
        <taxon>Chelicerata</taxon>
        <taxon>Arachnida</taxon>
        <taxon>Araneae</taxon>
        <taxon>Araneomorphae</taxon>
        <taxon>Entelegynae</taxon>
        <taxon>Araneoidea</taxon>
        <taxon>Nephilidae</taxon>
        <taxon>Trichonephila</taxon>
        <taxon>Trichonephila inaurata</taxon>
    </lineage>
</organism>
<dbReference type="EMBL" id="BMAV01001105">
    <property type="protein sequence ID" value="GFY38884.1"/>
    <property type="molecule type" value="Genomic_DNA"/>
</dbReference>